<dbReference type="InterPro" id="IPR016024">
    <property type="entry name" value="ARM-type_fold"/>
</dbReference>
<evidence type="ECO:0000313" key="1">
    <source>
        <dbReference type="EMBL" id="GCE28159.1"/>
    </source>
</evidence>
<sequence>MDAFLKNAVVGTDRHAAPLPATDSELDPLITQLPAEQKERSLLLAAGAYAIYSQAGFVAPEAPAVLAQAEPEILPACSDAIAHQFEGLLQLHAQILLPEALQCLQAAQLRLPHTLLPASLSVATDNPNLQQAFLPMLGKRGSWLSQFNPRWNWISQRQPEELTIAEQEILWQEGTIAQRKKILQQLRVIDPAKARDWLQSVWKQEKAEIREDLLHVIATNITSADTPLLEQALNDRSQHVRALAAKLFSYLPETAPMQRILLCADSILNYKNNELQITLPNLEDAQWKGMGEFVTDVTEKSSPPEWLHSILRLVPPPHWEEHLRLSPIQITELLVKLERKDEIINDLTLAAVWHHSLNWYEPLLHWSIEHVILRTRQERINTPYPIMLAALPQEQAEALVMPIVEHPDHWARAVHLLPTPWSRKYSQHFIQTLQKYYAQKNNTNYTAWTDSLPTVASALHPDTLELAQGPWELPEEAGWYTTHRAQQVQAFLALIDIRKQFLKELN</sequence>
<evidence type="ECO:0000313" key="2">
    <source>
        <dbReference type="Proteomes" id="UP000287171"/>
    </source>
</evidence>
<organism evidence="1 2">
    <name type="scientific">Dictyobacter alpinus</name>
    <dbReference type="NCBI Taxonomy" id="2014873"/>
    <lineage>
        <taxon>Bacteria</taxon>
        <taxon>Bacillati</taxon>
        <taxon>Chloroflexota</taxon>
        <taxon>Ktedonobacteria</taxon>
        <taxon>Ktedonobacterales</taxon>
        <taxon>Dictyobacteraceae</taxon>
        <taxon>Dictyobacter</taxon>
    </lineage>
</organism>
<dbReference type="Proteomes" id="UP000287171">
    <property type="component" value="Unassembled WGS sequence"/>
</dbReference>
<dbReference type="OrthoDB" id="262508at2"/>
<dbReference type="SUPFAM" id="SSF48371">
    <property type="entry name" value="ARM repeat"/>
    <property type="match status" value="1"/>
</dbReference>
<gene>
    <name evidence="1" type="ORF">KDA_36430</name>
</gene>
<reference evidence="2" key="1">
    <citation type="submission" date="2018-12" db="EMBL/GenBank/DDBJ databases">
        <title>Tengunoibacter tsumagoiensis gen. nov., sp. nov., Dictyobacter kobayashii sp. nov., D. alpinus sp. nov., and D. joshuensis sp. nov. and description of Dictyobacteraceae fam. nov. within the order Ktedonobacterales isolated from Tengu-no-mugimeshi.</title>
        <authorList>
            <person name="Wang C.M."/>
            <person name="Zheng Y."/>
            <person name="Sakai Y."/>
            <person name="Toyoda A."/>
            <person name="Minakuchi Y."/>
            <person name="Abe K."/>
            <person name="Yokota A."/>
            <person name="Yabe S."/>
        </authorList>
    </citation>
    <scope>NUCLEOTIDE SEQUENCE [LARGE SCALE GENOMIC DNA]</scope>
    <source>
        <strain evidence="2">Uno16</strain>
    </source>
</reference>
<keyword evidence="2" id="KW-1185">Reference proteome</keyword>
<dbReference type="Pfam" id="PF18944">
    <property type="entry name" value="DUF5691"/>
    <property type="match status" value="1"/>
</dbReference>
<dbReference type="EMBL" id="BIFT01000001">
    <property type="protein sequence ID" value="GCE28159.1"/>
    <property type="molecule type" value="Genomic_DNA"/>
</dbReference>
<proteinExistence type="predicted"/>
<comment type="caution">
    <text evidence="1">The sequence shown here is derived from an EMBL/GenBank/DDBJ whole genome shotgun (WGS) entry which is preliminary data.</text>
</comment>
<dbReference type="InterPro" id="IPR043746">
    <property type="entry name" value="DUF5691"/>
</dbReference>
<dbReference type="RefSeq" id="WP_126628410.1">
    <property type="nucleotide sequence ID" value="NZ_BIFT01000001.1"/>
</dbReference>
<name>A0A402BA39_9CHLR</name>
<dbReference type="AlphaFoldDB" id="A0A402BA39"/>
<protein>
    <submittedName>
        <fullName evidence="1">Uncharacterized protein</fullName>
    </submittedName>
</protein>
<accession>A0A402BA39</accession>